<dbReference type="OrthoDB" id="5988784at2759"/>
<feature type="region of interest" description="Disordered" evidence="1">
    <location>
        <begin position="1"/>
        <end position="57"/>
    </location>
</feature>
<comment type="caution">
    <text evidence="3">The sequence shown here is derived from an EMBL/GenBank/DDBJ whole genome shotgun (WGS) entry which is preliminary data.</text>
</comment>
<evidence type="ECO:0000256" key="1">
    <source>
        <dbReference type="SAM" id="MobiDB-lite"/>
    </source>
</evidence>
<feature type="compositionally biased region" description="Basic and acidic residues" evidence="1">
    <location>
        <begin position="290"/>
        <end position="301"/>
    </location>
</feature>
<dbReference type="Proteomes" id="UP001163046">
    <property type="component" value="Unassembled WGS sequence"/>
</dbReference>
<organism evidence="3 4">
    <name type="scientific">Desmophyllum pertusum</name>
    <dbReference type="NCBI Taxonomy" id="174260"/>
    <lineage>
        <taxon>Eukaryota</taxon>
        <taxon>Metazoa</taxon>
        <taxon>Cnidaria</taxon>
        <taxon>Anthozoa</taxon>
        <taxon>Hexacorallia</taxon>
        <taxon>Scleractinia</taxon>
        <taxon>Caryophylliina</taxon>
        <taxon>Caryophylliidae</taxon>
        <taxon>Desmophyllum</taxon>
    </lineage>
</organism>
<dbReference type="InterPro" id="IPR013761">
    <property type="entry name" value="SAM/pointed_sf"/>
</dbReference>
<feature type="domain" description="SAM" evidence="2">
    <location>
        <begin position="94"/>
        <end position="161"/>
    </location>
</feature>
<feature type="compositionally biased region" description="Polar residues" evidence="1">
    <location>
        <begin position="14"/>
        <end position="29"/>
    </location>
</feature>
<reference evidence="3" key="1">
    <citation type="submission" date="2023-01" db="EMBL/GenBank/DDBJ databases">
        <title>Genome assembly of the deep-sea coral Lophelia pertusa.</title>
        <authorList>
            <person name="Herrera S."/>
            <person name="Cordes E."/>
        </authorList>
    </citation>
    <scope>NUCLEOTIDE SEQUENCE</scope>
    <source>
        <strain evidence="3">USNM1676648</strain>
        <tissue evidence="3">Polyp</tissue>
    </source>
</reference>
<accession>A0A9X0DBV1</accession>
<sequence length="359" mass="40154">MASQRGVVYRSKLPLTSSPDEMLVQTQEGDTMERVEETQDMDSVSSEESDSVLSQSQVNFPANLKREMARQKYVPAIDESSAIESSPSKNVSEWSVAEVKEWASCMFTNVSIAENFEKEEIDGKILLSTAVQNVQAMEQLGLDTIGKKGKFVEAIKELSAAGTKLEYPTVDNRLGGKPKGKLTLPDIKSLDPSTKQIYLAVRTRIRRAAEEEFPGDNIPTFRSNPEAKKRLENMVKQLSKTCSITEVDFGEEGIRAHVMSVLNERRRMVTLGHSYRNKRKSSSGDSSSDTEPRLKKSHDDDAASTSTSSCDHSDDVSEEGEIDGKSQFTFTFSFHMYYEILSFCSIRLVLFFQMSSHDC</sequence>
<dbReference type="SUPFAM" id="SSF47769">
    <property type="entry name" value="SAM/Pointed domain"/>
    <property type="match status" value="1"/>
</dbReference>
<keyword evidence="4" id="KW-1185">Reference proteome</keyword>
<protein>
    <recommendedName>
        <fullName evidence="2">SAM domain-containing protein</fullName>
    </recommendedName>
</protein>
<gene>
    <name evidence="3" type="ORF">OS493_000662</name>
</gene>
<evidence type="ECO:0000259" key="2">
    <source>
        <dbReference type="PROSITE" id="PS50105"/>
    </source>
</evidence>
<dbReference type="EMBL" id="MU825396">
    <property type="protein sequence ID" value="KAJ7394827.1"/>
    <property type="molecule type" value="Genomic_DNA"/>
</dbReference>
<name>A0A9X0DBV1_9CNID</name>
<dbReference type="Gene3D" id="1.10.150.50">
    <property type="entry name" value="Transcription Factor, Ets-1"/>
    <property type="match status" value="1"/>
</dbReference>
<feature type="region of interest" description="Disordered" evidence="1">
    <location>
        <begin position="272"/>
        <end position="319"/>
    </location>
</feature>
<proteinExistence type="predicted"/>
<evidence type="ECO:0000313" key="3">
    <source>
        <dbReference type="EMBL" id="KAJ7394827.1"/>
    </source>
</evidence>
<dbReference type="AlphaFoldDB" id="A0A9X0DBV1"/>
<evidence type="ECO:0000313" key="4">
    <source>
        <dbReference type="Proteomes" id="UP001163046"/>
    </source>
</evidence>
<dbReference type="InterPro" id="IPR001660">
    <property type="entry name" value="SAM"/>
</dbReference>
<dbReference type="PROSITE" id="PS50105">
    <property type="entry name" value="SAM_DOMAIN"/>
    <property type="match status" value="1"/>
</dbReference>